<evidence type="ECO:0000256" key="5">
    <source>
        <dbReference type="ARBA" id="ARBA00022984"/>
    </source>
</evidence>
<evidence type="ECO:0000259" key="9">
    <source>
        <dbReference type="PROSITE" id="PS52029"/>
    </source>
</evidence>
<organism evidence="10 12">
    <name type="scientific">Paracoccus halophilus</name>
    <dbReference type="NCBI Taxonomy" id="376733"/>
    <lineage>
        <taxon>Bacteria</taxon>
        <taxon>Pseudomonadati</taxon>
        <taxon>Pseudomonadota</taxon>
        <taxon>Alphaproteobacteria</taxon>
        <taxon>Rhodobacterales</taxon>
        <taxon>Paracoccaceae</taxon>
        <taxon>Paracoccus</taxon>
    </lineage>
</organism>
<feature type="signal peptide" evidence="8">
    <location>
        <begin position="1"/>
        <end position="19"/>
    </location>
</feature>
<evidence type="ECO:0000256" key="3">
    <source>
        <dbReference type="ARBA" id="ARBA00022679"/>
    </source>
</evidence>
<evidence type="ECO:0000313" key="13">
    <source>
        <dbReference type="Proteomes" id="UP000182312"/>
    </source>
</evidence>
<evidence type="ECO:0000256" key="8">
    <source>
        <dbReference type="SAM" id="SignalP"/>
    </source>
</evidence>
<accession>A0A099F5X7</accession>
<dbReference type="GO" id="GO:0016740">
    <property type="term" value="F:transferase activity"/>
    <property type="evidence" value="ECO:0007669"/>
    <property type="project" value="UniProtKB-KW"/>
</dbReference>
<dbReference type="Proteomes" id="UP000029846">
    <property type="component" value="Unassembled WGS sequence"/>
</dbReference>
<proteinExistence type="inferred from homology"/>
<reference evidence="11 13" key="3">
    <citation type="submission" date="2016-10" db="EMBL/GenBank/DDBJ databases">
        <authorList>
            <person name="de Groot N.N."/>
        </authorList>
    </citation>
    <scope>NUCLEOTIDE SEQUENCE [LARGE SCALE GENOMIC DNA]</scope>
    <source>
        <strain evidence="11 13">CGMCC 1.6117</strain>
    </source>
</reference>
<dbReference type="EMBL" id="FOJO01000005">
    <property type="protein sequence ID" value="SFA47492.1"/>
    <property type="molecule type" value="Genomic_DNA"/>
</dbReference>
<dbReference type="GO" id="GO:0008360">
    <property type="term" value="P:regulation of cell shape"/>
    <property type="evidence" value="ECO:0007669"/>
    <property type="project" value="UniProtKB-UniRule"/>
</dbReference>
<reference evidence="10 12" key="1">
    <citation type="submission" date="2014-09" db="EMBL/GenBank/DDBJ databases">
        <authorList>
            <person name="McGinnis J.M."/>
            <person name="Wolfgang W.J."/>
        </authorList>
    </citation>
    <scope>NUCLEOTIDE SEQUENCE [LARGE SCALE GENOMIC DNA]</scope>
    <source>
        <strain evidence="10 12">JCM 14014</strain>
    </source>
</reference>
<dbReference type="Gene3D" id="2.40.440.10">
    <property type="entry name" value="L,D-transpeptidase catalytic domain-like"/>
    <property type="match status" value="1"/>
</dbReference>
<keyword evidence="3" id="KW-0808">Transferase</keyword>
<dbReference type="eggNOG" id="COG3034">
    <property type="taxonomic scope" value="Bacteria"/>
</dbReference>
<feature type="active site" description="Nucleophile" evidence="7">
    <location>
        <position position="155"/>
    </location>
</feature>
<sequence length="180" mass="19376">MIRAIRALIAIMVIATVAACGGDGNRSSVSTSGSKFRSYSGPPVTQVVIKKGDRKLYLISGKTPIKTYKIGLGNEPVGTKRYEGDGKTPEGLYFIDRFNPNSRYHLSVGISYPSPQDVAQATAIGKRPGGDIFIHGLGPEGRVLSKEKQDWTAGCIAIDDGEIEEVYAMLKPGVPIFIYP</sequence>
<evidence type="ECO:0000256" key="7">
    <source>
        <dbReference type="PROSITE-ProRule" id="PRU01373"/>
    </source>
</evidence>
<keyword evidence="4 7" id="KW-0133">Cell shape</keyword>
<evidence type="ECO:0000256" key="1">
    <source>
        <dbReference type="ARBA" id="ARBA00004752"/>
    </source>
</evidence>
<evidence type="ECO:0000256" key="6">
    <source>
        <dbReference type="ARBA" id="ARBA00023316"/>
    </source>
</evidence>
<dbReference type="CDD" id="cd16913">
    <property type="entry name" value="YkuD_like"/>
    <property type="match status" value="1"/>
</dbReference>
<feature type="domain" description="L,D-TPase catalytic" evidence="9">
    <location>
        <begin position="45"/>
        <end position="179"/>
    </location>
</feature>
<evidence type="ECO:0000256" key="2">
    <source>
        <dbReference type="ARBA" id="ARBA00005992"/>
    </source>
</evidence>
<dbReference type="SUPFAM" id="SSF141523">
    <property type="entry name" value="L,D-transpeptidase catalytic domain-like"/>
    <property type="match status" value="1"/>
</dbReference>
<dbReference type="InterPro" id="IPR038063">
    <property type="entry name" value="Transpep_catalytic_dom"/>
</dbReference>
<protein>
    <submittedName>
        <fullName evidence="10">ErfK/YbiS/YcfS/YnhG family protein</fullName>
    </submittedName>
    <submittedName>
        <fullName evidence="11">L,D-transpeptidase catalytic domain</fullName>
    </submittedName>
</protein>
<keyword evidence="6 7" id="KW-0961">Cell wall biogenesis/degradation</keyword>
<dbReference type="OrthoDB" id="9809748at2"/>
<dbReference type="Proteomes" id="UP000182312">
    <property type="component" value="Unassembled WGS sequence"/>
</dbReference>
<reference evidence="10 12" key="2">
    <citation type="submission" date="2014-10" db="EMBL/GenBank/DDBJ databases">
        <title>Paracoccus sanguinis sp. nov., isolated from clinical specimens of New York State patients.</title>
        <authorList>
            <person name="Mingle L.A."/>
            <person name="Cole J.A."/>
            <person name="Lapierre P."/>
            <person name="Musser K.A."/>
        </authorList>
    </citation>
    <scope>NUCLEOTIDE SEQUENCE [LARGE SCALE GENOMIC DNA]</scope>
    <source>
        <strain evidence="10 12">JCM 14014</strain>
    </source>
</reference>
<keyword evidence="8" id="KW-0732">Signal</keyword>
<keyword evidence="5 7" id="KW-0573">Peptidoglycan synthesis</keyword>
<feature type="active site" description="Proton donor/acceptor" evidence="7">
    <location>
        <position position="135"/>
    </location>
</feature>
<dbReference type="GO" id="GO:0009252">
    <property type="term" value="P:peptidoglycan biosynthetic process"/>
    <property type="evidence" value="ECO:0007669"/>
    <property type="project" value="UniProtKB-UniPathway"/>
</dbReference>
<evidence type="ECO:0000313" key="10">
    <source>
        <dbReference type="EMBL" id="KGJ05626.1"/>
    </source>
</evidence>
<evidence type="ECO:0000313" key="12">
    <source>
        <dbReference type="Proteomes" id="UP000029846"/>
    </source>
</evidence>
<feature type="chain" id="PRO_5010409443" evidence="8">
    <location>
        <begin position="20"/>
        <end position="180"/>
    </location>
</feature>
<dbReference type="Pfam" id="PF03734">
    <property type="entry name" value="YkuD"/>
    <property type="match status" value="1"/>
</dbReference>
<dbReference type="UniPathway" id="UPA00219"/>
<dbReference type="EMBL" id="JRKN01000005">
    <property type="protein sequence ID" value="KGJ05626.1"/>
    <property type="molecule type" value="Genomic_DNA"/>
</dbReference>
<gene>
    <name evidence="10" type="ORF">IT41_05280</name>
    <name evidence="11" type="ORF">SAMN04487972_10588</name>
</gene>
<evidence type="ECO:0000313" key="11">
    <source>
        <dbReference type="EMBL" id="SFA47492.1"/>
    </source>
</evidence>
<keyword evidence="12" id="KW-1185">Reference proteome</keyword>
<dbReference type="PANTHER" id="PTHR36699">
    <property type="entry name" value="LD-TRANSPEPTIDASE"/>
    <property type="match status" value="1"/>
</dbReference>
<dbReference type="PROSITE" id="PS52029">
    <property type="entry name" value="LD_TPASE"/>
    <property type="match status" value="1"/>
</dbReference>
<comment type="similarity">
    <text evidence="2">Belongs to the YkuD family.</text>
</comment>
<comment type="pathway">
    <text evidence="1 7">Cell wall biogenesis; peptidoglycan biosynthesis.</text>
</comment>
<evidence type="ECO:0000256" key="4">
    <source>
        <dbReference type="ARBA" id="ARBA00022960"/>
    </source>
</evidence>
<dbReference type="InterPro" id="IPR005490">
    <property type="entry name" value="LD_TPept_cat_dom"/>
</dbReference>
<name>A0A099F5X7_9RHOB</name>
<dbReference type="GO" id="GO:0004180">
    <property type="term" value="F:carboxypeptidase activity"/>
    <property type="evidence" value="ECO:0007669"/>
    <property type="project" value="UniProtKB-ARBA"/>
</dbReference>
<dbReference type="STRING" id="376733.SAMN04487972_10588"/>
<dbReference type="AlphaFoldDB" id="A0A099F5X7"/>
<dbReference type="PROSITE" id="PS51257">
    <property type="entry name" value="PROKAR_LIPOPROTEIN"/>
    <property type="match status" value="1"/>
</dbReference>
<dbReference type="GO" id="GO:0071555">
    <property type="term" value="P:cell wall organization"/>
    <property type="evidence" value="ECO:0007669"/>
    <property type="project" value="UniProtKB-UniRule"/>
</dbReference>
<dbReference type="PANTHER" id="PTHR36699:SF1">
    <property type="entry name" value="L,D-TRANSPEPTIDASE YAFK-RELATED"/>
    <property type="match status" value="1"/>
</dbReference>